<dbReference type="NCBIfam" id="NF033496">
    <property type="entry name" value="DUF2080_fam_acc"/>
    <property type="match status" value="1"/>
</dbReference>
<reference evidence="1" key="1">
    <citation type="submission" date="2013-08" db="EMBL/GenBank/DDBJ databases">
        <authorList>
            <person name="Mendez C."/>
            <person name="Richter M."/>
            <person name="Ferrer M."/>
            <person name="Sanchez J."/>
        </authorList>
    </citation>
    <scope>NUCLEOTIDE SEQUENCE</scope>
</reference>
<sequence>MKKVRITSKTRITITGIVGFLEKTVTKFGTGAKVDCPKEYLGKKVYLVVRKDE</sequence>
<comment type="caution">
    <text evidence="1">The sequence shown here is derived from an EMBL/GenBank/DDBJ whole genome shotgun (WGS) entry which is preliminary data.</text>
</comment>
<dbReference type="InterPro" id="IPR019205">
    <property type="entry name" value="DUF2080_transposon-encoded"/>
</dbReference>
<reference evidence="1" key="2">
    <citation type="journal article" date="2014" name="ISME J.">
        <title>Microbial stratification in low pH oxic and suboxic macroscopic growths along an acid mine drainage.</title>
        <authorList>
            <person name="Mendez-Garcia C."/>
            <person name="Mesa V."/>
            <person name="Sprenger R.R."/>
            <person name="Richter M."/>
            <person name="Diez M.S."/>
            <person name="Solano J."/>
            <person name="Bargiela R."/>
            <person name="Golyshina O.V."/>
            <person name="Manteca A."/>
            <person name="Ramos J.L."/>
            <person name="Gallego J.R."/>
            <person name="Llorente I."/>
            <person name="Martins Dos Santos V.A."/>
            <person name="Jensen O.N."/>
            <person name="Pelaez A.I."/>
            <person name="Sanchez J."/>
            <person name="Ferrer M."/>
        </authorList>
    </citation>
    <scope>NUCLEOTIDE SEQUENCE</scope>
</reference>
<dbReference type="Pfam" id="PF09853">
    <property type="entry name" value="DUF2080"/>
    <property type="match status" value="1"/>
</dbReference>
<accession>T0ZE01</accession>
<dbReference type="AlphaFoldDB" id="T0ZE01"/>
<dbReference type="EMBL" id="AUZZ01007443">
    <property type="protein sequence ID" value="EQD42457.1"/>
    <property type="molecule type" value="Genomic_DNA"/>
</dbReference>
<name>T0ZE01_9ZZZZ</name>
<proteinExistence type="predicted"/>
<protein>
    <submittedName>
        <fullName evidence="1">Transposon-encoded protein</fullName>
    </submittedName>
</protein>
<evidence type="ECO:0000313" key="1">
    <source>
        <dbReference type="EMBL" id="EQD42457.1"/>
    </source>
</evidence>
<gene>
    <name evidence="1" type="ORF">B2A_10323</name>
</gene>
<organism evidence="1">
    <name type="scientific">mine drainage metagenome</name>
    <dbReference type="NCBI Taxonomy" id="410659"/>
    <lineage>
        <taxon>unclassified sequences</taxon>
        <taxon>metagenomes</taxon>
        <taxon>ecological metagenomes</taxon>
    </lineage>
</organism>